<gene>
    <name evidence="1" type="ORF">AWY79_16225</name>
</gene>
<keyword evidence="2" id="KW-1185">Reference proteome</keyword>
<name>A0ABM5YYV3_9BACT</name>
<dbReference type="Proteomes" id="UP000055611">
    <property type="component" value="Chromosome"/>
</dbReference>
<proteinExistence type="predicted"/>
<protein>
    <submittedName>
        <fullName evidence="1">Uncharacterized protein</fullName>
    </submittedName>
</protein>
<reference evidence="1 2" key="1">
    <citation type="journal article" date="2016" name="Front. Microbiol.">
        <title>Genome Sequence of the Piezophilic, Mesophilic Sulfate-Reducing Bacterium Desulfovibrio indicus J2T.</title>
        <authorList>
            <person name="Cao J."/>
            <person name="Maignien L."/>
            <person name="Shao Z."/>
            <person name="Alain K."/>
            <person name="Jebbar M."/>
        </authorList>
    </citation>
    <scope>NUCLEOTIDE SEQUENCE [LARGE SCALE GENOMIC DNA]</scope>
    <source>
        <strain evidence="1 2">J2</strain>
    </source>
</reference>
<dbReference type="EMBL" id="CP014206">
    <property type="protein sequence ID" value="AMK12536.1"/>
    <property type="molecule type" value="Genomic_DNA"/>
</dbReference>
<sequence length="103" mass="11012">MLAICLLMASATGQVHRLSHQFGHNLAARALSVDTGPLVSLADLGDTDNGEDDLHHVLSVEAWCFIPSLPPHGSHGFFSLAATLLPNSEEHLSRFLPRPPPLG</sequence>
<evidence type="ECO:0000313" key="1">
    <source>
        <dbReference type="EMBL" id="AMK12536.1"/>
    </source>
</evidence>
<evidence type="ECO:0000313" key="2">
    <source>
        <dbReference type="Proteomes" id="UP000055611"/>
    </source>
</evidence>
<accession>A0ABM5YYV3</accession>
<organism evidence="1 2">
    <name type="scientific">Pseudodesulfovibrio indicus</name>
    <dbReference type="NCBI Taxonomy" id="1716143"/>
    <lineage>
        <taxon>Bacteria</taxon>
        <taxon>Pseudomonadati</taxon>
        <taxon>Thermodesulfobacteriota</taxon>
        <taxon>Desulfovibrionia</taxon>
        <taxon>Desulfovibrionales</taxon>
        <taxon>Desulfovibrionaceae</taxon>
    </lineage>
</organism>
<dbReference type="RefSeq" id="WP_066806204.1">
    <property type="nucleotide sequence ID" value="NZ_CP014206.1"/>
</dbReference>